<feature type="non-terminal residue" evidence="2">
    <location>
        <position position="1"/>
    </location>
</feature>
<reference evidence="2 3" key="1">
    <citation type="submission" date="2024-05" db="EMBL/GenBank/DDBJ databases">
        <title>Genome sequencing and assembly of Indian major carp, Cirrhinus mrigala (Hamilton, 1822).</title>
        <authorList>
            <person name="Mohindra V."/>
            <person name="Chowdhury L.M."/>
            <person name="Lal K."/>
            <person name="Jena J.K."/>
        </authorList>
    </citation>
    <scope>NUCLEOTIDE SEQUENCE [LARGE SCALE GENOMIC DNA]</scope>
    <source>
        <strain evidence="2">CM1030</strain>
        <tissue evidence="2">Blood</tissue>
    </source>
</reference>
<feature type="non-terminal residue" evidence="2">
    <location>
        <position position="145"/>
    </location>
</feature>
<accession>A0ABD0QQ26</accession>
<dbReference type="PANTHER" id="PTHR16166">
    <property type="entry name" value="VACUOLAR PROTEIN SORTING-ASSOCIATED PROTEIN VPS13"/>
    <property type="match status" value="1"/>
</dbReference>
<feature type="domain" description="VPS13-like middle region" evidence="1">
    <location>
        <begin position="1"/>
        <end position="138"/>
    </location>
</feature>
<dbReference type="EMBL" id="JAMKFB020000007">
    <property type="protein sequence ID" value="KAL0188332.1"/>
    <property type="molecule type" value="Genomic_DNA"/>
</dbReference>
<dbReference type="InterPro" id="IPR026847">
    <property type="entry name" value="VPS13"/>
</dbReference>
<evidence type="ECO:0000313" key="3">
    <source>
        <dbReference type="Proteomes" id="UP001529510"/>
    </source>
</evidence>
<organism evidence="2 3">
    <name type="scientific">Cirrhinus mrigala</name>
    <name type="common">Mrigala</name>
    <dbReference type="NCBI Taxonomy" id="683832"/>
    <lineage>
        <taxon>Eukaryota</taxon>
        <taxon>Metazoa</taxon>
        <taxon>Chordata</taxon>
        <taxon>Craniata</taxon>
        <taxon>Vertebrata</taxon>
        <taxon>Euteleostomi</taxon>
        <taxon>Actinopterygii</taxon>
        <taxon>Neopterygii</taxon>
        <taxon>Teleostei</taxon>
        <taxon>Ostariophysi</taxon>
        <taxon>Cypriniformes</taxon>
        <taxon>Cyprinidae</taxon>
        <taxon>Labeoninae</taxon>
        <taxon>Labeonini</taxon>
        <taxon>Cirrhinus</taxon>
    </lineage>
</organism>
<dbReference type="PANTHER" id="PTHR16166:SF125">
    <property type="entry name" value="INTERMEMBRANE LIPID TRANSFER PROTEIN VPS13C"/>
    <property type="match status" value="1"/>
</dbReference>
<dbReference type="Pfam" id="PF25033">
    <property type="entry name" value="VPS13_M"/>
    <property type="match status" value="1"/>
</dbReference>
<dbReference type="AlphaFoldDB" id="A0ABD0QQ26"/>
<evidence type="ECO:0000313" key="2">
    <source>
        <dbReference type="EMBL" id="KAL0188332.1"/>
    </source>
</evidence>
<comment type="caution">
    <text evidence="2">The sequence shown here is derived from an EMBL/GenBank/DDBJ whole genome shotgun (WGS) entry which is preliminary data.</text>
</comment>
<evidence type="ECO:0000259" key="1">
    <source>
        <dbReference type="Pfam" id="PF25033"/>
    </source>
</evidence>
<dbReference type="InterPro" id="IPR056747">
    <property type="entry name" value="VPS13-like_M"/>
</dbReference>
<gene>
    <name evidence="2" type="ORF">M9458_015431</name>
</gene>
<sequence length="145" mass="15994">ISPIILNTVITITAAMAPKPKEEPSQQTSDDLNSLWSLMNVANANYWFLGVDTASEVTESFKDVDSSKDGETFEMNVKVVQVTLESGLGHRTVPLLLAESSFTGTAQNWSSLLSVSADMTLEVNYFNETHAIWEPLLERVDNGKR</sequence>
<keyword evidence="3" id="KW-1185">Reference proteome</keyword>
<name>A0ABD0QQ26_CIRMR</name>
<dbReference type="Proteomes" id="UP001529510">
    <property type="component" value="Unassembled WGS sequence"/>
</dbReference>
<protein>
    <recommendedName>
        <fullName evidence="1">VPS13-like middle region domain-containing protein</fullName>
    </recommendedName>
</protein>
<proteinExistence type="predicted"/>